<protein>
    <submittedName>
        <fullName evidence="2">Putative membrane protein</fullName>
    </submittedName>
</protein>
<gene>
    <name evidence="2" type="ORF">Ark11_0088</name>
</gene>
<dbReference type="EMBL" id="LN906597">
    <property type="protein sequence ID" value="CUT16948.1"/>
    <property type="molecule type" value="Genomic_DNA"/>
</dbReference>
<evidence type="ECO:0000313" key="2">
    <source>
        <dbReference type="EMBL" id="CUT16948.1"/>
    </source>
</evidence>
<evidence type="ECO:0000256" key="1">
    <source>
        <dbReference type="SAM" id="Phobius"/>
    </source>
</evidence>
<reference evidence="3" key="1">
    <citation type="submission" date="2015-11" db="EMBL/GenBank/DDBJ databases">
        <authorList>
            <person name="Seth-Smith H.M.B."/>
        </authorList>
    </citation>
    <scope>NUCLEOTIDE SEQUENCE [LARGE SCALE GENOMIC DNA]</scope>
    <source>
        <strain evidence="3">2013Ark11</strain>
    </source>
</reference>
<feature type="transmembrane region" description="Helical" evidence="1">
    <location>
        <begin position="6"/>
        <end position="38"/>
    </location>
</feature>
<name>A0A0S4M6D7_9BURK</name>
<dbReference type="OrthoDB" id="9911199at2"/>
<dbReference type="Proteomes" id="UP000198651">
    <property type="component" value="Chromosome I"/>
</dbReference>
<dbReference type="RefSeq" id="WP_092342506.1">
    <property type="nucleotide sequence ID" value="NZ_FLSL01000084.1"/>
</dbReference>
<keyword evidence="1" id="KW-0812">Transmembrane</keyword>
<accession>A0A0S4M6D7</accession>
<sequence>MIGIFPAYLIGGCCGVMLGLFLLLIFLCFLTFIIYYGLMDTNLICHRISVFLRFISERCAASGKVVGFCGDTVTLDNIVSCV</sequence>
<keyword evidence="1" id="KW-0472">Membrane</keyword>
<keyword evidence="3" id="KW-1185">Reference proteome</keyword>
<evidence type="ECO:0000313" key="3">
    <source>
        <dbReference type="Proteomes" id="UP000198651"/>
    </source>
</evidence>
<dbReference type="AlphaFoldDB" id="A0A0S4M6D7"/>
<organism evidence="2 3">
    <name type="scientific">Candidatus Ichthyocystis hellenicum</name>
    <dbReference type="NCBI Taxonomy" id="1561003"/>
    <lineage>
        <taxon>Bacteria</taxon>
        <taxon>Pseudomonadati</taxon>
        <taxon>Pseudomonadota</taxon>
        <taxon>Betaproteobacteria</taxon>
        <taxon>Burkholderiales</taxon>
        <taxon>Candidatus Ichthyocystis</taxon>
    </lineage>
</organism>
<keyword evidence="1" id="KW-1133">Transmembrane helix</keyword>
<proteinExistence type="predicted"/>